<dbReference type="InterPro" id="IPR003593">
    <property type="entry name" value="AAA+_ATPase"/>
</dbReference>
<dbReference type="Gene3D" id="1.20.1560.10">
    <property type="entry name" value="ABC transporter type 1, transmembrane domain"/>
    <property type="match status" value="1"/>
</dbReference>
<dbReference type="GO" id="GO:0005886">
    <property type="term" value="C:plasma membrane"/>
    <property type="evidence" value="ECO:0007669"/>
    <property type="project" value="UniProtKB-SubCell"/>
</dbReference>
<dbReference type="EMBL" id="NFLC01000020">
    <property type="protein sequence ID" value="OUQ09589.1"/>
    <property type="molecule type" value="Genomic_DNA"/>
</dbReference>
<evidence type="ECO:0000256" key="6">
    <source>
        <dbReference type="ARBA" id="ARBA00023136"/>
    </source>
</evidence>
<dbReference type="GO" id="GO:0015421">
    <property type="term" value="F:ABC-type oligopeptide transporter activity"/>
    <property type="evidence" value="ECO:0007669"/>
    <property type="project" value="TreeGrafter"/>
</dbReference>
<gene>
    <name evidence="10" type="ORF">B5E88_09505</name>
</gene>
<feature type="transmembrane region" description="Helical" evidence="7">
    <location>
        <begin position="116"/>
        <end position="140"/>
    </location>
</feature>
<evidence type="ECO:0000256" key="7">
    <source>
        <dbReference type="SAM" id="Phobius"/>
    </source>
</evidence>
<dbReference type="Pfam" id="PF00664">
    <property type="entry name" value="ABC_membrane"/>
    <property type="match status" value="1"/>
</dbReference>
<evidence type="ECO:0000259" key="8">
    <source>
        <dbReference type="PROSITE" id="PS50893"/>
    </source>
</evidence>
<evidence type="ECO:0000256" key="2">
    <source>
        <dbReference type="ARBA" id="ARBA00022692"/>
    </source>
</evidence>
<evidence type="ECO:0000313" key="11">
    <source>
        <dbReference type="Proteomes" id="UP000196074"/>
    </source>
</evidence>
<name>A0A1Y4QWB0_9ENTE</name>
<feature type="domain" description="ABC transporter" evidence="8">
    <location>
        <begin position="321"/>
        <end position="527"/>
    </location>
</feature>
<dbReference type="SUPFAM" id="SSF52540">
    <property type="entry name" value="P-loop containing nucleoside triphosphate hydrolases"/>
    <property type="match status" value="1"/>
</dbReference>
<evidence type="ECO:0000256" key="4">
    <source>
        <dbReference type="ARBA" id="ARBA00022840"/>
    </source>
</evidence>
<dbReference type="InterPro" id="IPR039421">
    <property type="entry name" value="Type_1_exporter"/>
</dbReference>
<feature type="transmembrane region" description="Helical" evidence="7">
    <location>
        <begin position="256"/>
        <end position="273"/>
    </location>
</feature>
<evidence type="ECO:0000259" key="9">
    <source>
        <dbReference type="PROSITE" id="PS50929"/>
    </source>
</evidence>
<dbReference type="Gene3D" id="3.40.50.300">
    <property type="entry name" value="P-loop containing nucleotide triphosphate hydrolases"/>
    <property type="match status" value="1"/>
</dbReference>
<dbReference type="InterPro" id="IPR027417">
    <property type="entry name" value="P-loop_NTPase"/>
</dbReference>
<dbReference type="InterPro" id="IPR017871">
    <property type="entry name" value="ABC_transporter-like_CS"/>
</dbReference>
<evidence type="ECO:0000256" key="5">
    <source>
        <dbReference type="ARBA" id="ARBA00022989"/>
    </source>
</evidence>
<feature type="transmembrane region" description="Helical" evidence="7">
    <location>
        <begin position="44"/>
        <end position="65"/>
    </location>
</feature>
<sequence length="528" mass="61136">MKLIDKKVVGLQVFLFLCMGSFEILTPYTEGVIINQFIHKEAILLVKSIAALAILFLAQMTVSFFQSKMNYFKISQLVIEKQNQFAQSYISRKTLLILKYDQNYLHQRVSEDIEKILQFVYISLPQFICGLAYLTITLILISRISLYFLAIFVGLLILYLVIYYKIQPKMNTTLYDVMDQGNRLYALRNQFFQRILEIKSKGSQQLEFLRLHHQQQSLSNFMLKHYWLKYFLSTTQLAIALLAQLGFFVIGAGLIFVGRLSVGFFVAMMQYFMKMLSYLEQILSFQFIYQEYKIAKSRMNEILNLHEDDKGQQELRQIEQIQLSDVNIMIKEGMLYKQPLTLNFVPGTIYQLVGENGVGKSTLLYTLIGVYQDIFQGSIIYNGYSISEVNTTLLREKEISMMLQNEQTQEITVGEFLTTYLSMEDLEKILCEPEYQSLLLAAQFSIRDLLSVRLSELSGGQRQLLQFLVAVTKPNTSLLILDEPFSNLHDTLDKSIVRILNSIKEEKIILLVTHRTIDGIDIQNVPII</sequence>
<dbReference type="InterPro" id="IPR036640">
    <property type="entry name" value="ABC1_TM_sf"/>
</dbReference>
<dbReference type="GO" id="GO:0005524">
    <property type="term" value="F:ATP binding"/>
    <property type="evidence" value="ECO:0007669"/>
    <property type="project" value="UniProtKB-KW"/>
</dbReference>
<evidence type="ECO:0008006" key="12">
    <source>
        <dbReference type="Google" id="ProtNLM"/>
    </source>
</evidence>
<dbReference type="GO" id="GO:0016887">
    <property type="term" value="F:ATP hydrolysis activity"/>
    <property type="evidence" value="ECO:0007669"/>
    <property type="project" value="InterPro"/>
</dbReference>
<keyword evidence="3" id="KW-0547">Nucleotide-binding</keyword>
<evidence type="ECO:0000256" key="1">
    <source>
        <dbReference type="ARBA" id="ARBA00004651"/>
    </source>
</evidence>
<dbReference type="PROSITE" id="PS50929">
    <property type="entry name" value="ABC_TM1F"/>
    <property type="match status" value="1"/>
</dbReference>
<protein>
    <recommendedName>
        <fullName evidence="12">ABC transporter ATP-binding protein</fullName>
    </recommendedName>
</protein>
<comment type="subcellular location">
    <subcellularLocation>
        <location evidence="1">Cell membrane</location>
        <topology evidence="1">Multi-pass membrane protein</topology>
    </subcellularLocation>
</comment>
<feature type="domain" description="ABC transmembrane type-1" evidence="9">
    <location>
        <begin position="13"/>
        <end position="291"/>
    </location>
</feature>
<dbReference type="AlphaFoldDB" id="A0A1Y4QWB0"/>
<keyword evidence="5 7" id="KW-1133">Transmembrane helix</keyword>
<keyword evidence="6 7" id="KW-0472">Membrane</keyword>
<keyword evidence="4" id="KW-0067">ATP-binding</keyword>
<dbReference type="PROSITE" id="PS50893">
    <property type="entry name" value="ABC_TRANSPORTER_2"/>
    <property type="match status" value="1"/>
</dbReference>
<accession>A0A1Y4QWB0</accession>
<evidence type="ECO:0000256" key="3">
    <source>
        <dbReference type="ARBA" id="ARBA00022741"/>
    </source>
</evidence>
<dbReference type="InterPro" id="IPR003439">
    <property type="entry name" value="ABC_transporter-like_ATP-bd"/>
</dbReference>
<dbReference type="PANTHER" id="PTHR43394">
    <property type="entry name" value="ATP-DEPENDENT PERMEASE MDL1, MITOCHONDRIAL"/>
    <property type="match status" value="1"/>
</dbReference>
<dbReference type="Pfam" id="PF00005">
    <property type="entry name" value="ABC_tran"/>
    <property type="match status" value="1"/>
</dbReference>
<dbReference type="PANTHER" id="PTHR43394:SF1">
    <property type="entry name" value="ATP-BINDING CASSETTE SUB-FAMILY B MEMBER 10, MITOCHONDRIAL"/>
    <property type="match status" value="1"/>
</dbReference>
<dbReference type="RefSeq" id="WP_087215642.1">
    <property type="nucleotide sequence ID" value="NZ_JBFCRA010000005.1"/>
</dbReference>
<feature type="transmembrane region" description="Helical" evidence="7">
    <location>
        <begin position="146"/>
        <end position="164"/>
    </location>
</feature>
<comment type="caution">
    <text evidence="10">The sequence shown here is derived from an EMBL/GenBank/DDBJ whole genome shotgun (WGS) entry which is preliminary data.</text>
</comment>
<dbReference type="Proteomes" id="UP000196074">
    <property type="component" value="Unassembled WGS sequence"/>
</dbReference>
<proteinExistence type="predicted"/>
<evidence type="ECO:0000313" key="10">
    <source>
        <dbReference type="EMBL" id="OUQ09589.1"/>
    </source>
</evidence>
<dbReference type="PROSITE" id="PS00211">
    <property type="entry name" value="ABC_TRANSPORTER_1"/>
    <property type="match status" value="1"/>
</dbReference>
<reference evidence="11" key="1">
    <citation type="submission" date="2017-04" db="EMBL/GenBank/DDBJ databases">
        <title>Function of individual gut microbiota members based on whole genome sequencing of pure cultures obtained from chicken caecum.</title>
        <authorList>
            <person name="Medvecky M."/>
            <person name="Cejkova D."/>
            <person name="Polansky O."/>
            <person name="Karasova D."/>
            <person name="Kubasova T."/>
            <person name="Cizek A."/>
            <person name="Rychlik I."/>
        </authorList>
    </citation>
    <scope>NUCLEOTIDE SEQUENCE [LARGE SCALE GENOMIC DNA]</scope>
    <source>
        <strain evidence="11">An144</strain>
    </source>
</reference>
<dbReference type="SUPFAM" id="SSF90123">
    <property type="entry name" value="ABC transporter transmembrane region"/>
    <property type="match status" value="1"/>
</dbReference>
<dbReference type="SMART" id="SM00382">
    <property type="entry name" value="AAA"/>
    <property type="match status" value="1"/>
</dbReference>
<keyword evidence="2 7" id="KW-0812">Transmembrane</keyword>
<dbReference type="InterPro" id="IPR011527">
    <property type="entry name" value="ABC1_TM_dom"/>
</dbReference>
<organism evidence="10 11">
    <name type="scientific">Enterococcus cecorum</name>
    <dbReference type="NCBI Taxonomy" id="44008"/>
    <lineage>
        <taxon>Bacteria</taxon>
        <taxon>Bacillati</taxon>
        <taxon>Bacillota</taxon>
        <taxon>Bacilli</taxon>
        <taxon>Lactobacillales</taxon>
        <taxon>Enterococcaceae</taxon>
        <taxon>Enterococcus</taxon>
    </lineage>
</organism>